<comment type="pathway">
    <text evidence="4">Amino-acid biosynthesis; L-leucine biosynthesis; L-leucine from 3-methyl-2-oxobutanoate: step 4/4.</text>
</comment>
<keyword evidence="10 17" id="KW-0100">Branched-chain amino acid biosynthesis</keyword>
<dbReference type="Gene3D" id="3.30.470.10">
    <property type="match status" value="1"/>
</dbReference>
<evidence type="ECO:0000256" key="12">
    <source>
        <dbReference type="ARBA" id="ARBA00048798"/>
    </source>
</evidence>
<evidence type="ECO:0000256" key="13">
    <source>
        <dbReference type="ARBA" id="ARBA00049229"/>
    </source>
</evidence>
<evidence type="ECO:0000313" key="18">
    <source>
        <dbReference type="EMBL" id="GLW55032.1"/>
    </source>
</evidence>
<keyword evidence="8 17" id="KW-0808">Transferase</keyword>
<dbReference type="Proteomes" id="UP001165143">
    <property type="component" value="Unassembled WGS sequence"/>
</dbReference>
<evidence type="ECO:0000256" key="4">
    <source>
        <dbReference type="ARBA" id="ARBA00005072"/>
    </source>
</evidence>
<evidence type="ECO:0000256" key="10">
    <source>
        <dbReference type="ARBA" id="ARBA00023304"/>
    </source>
</evidence>
<dbReference type="GO" id="GO:0009082">
    <property type="term" value="P:branched-chain amino acid biosynthetic process"/>
    <property type="evidence" value="ECO:0007669"/>
    <property type="project" value="UniProtKB-KW"/>
</dbReference>
<comment type="caution">
    <text evidence="18">The sequence shown here is derived from an EMBL/GenBank/DDBJ whole genome shotgun (WGS) entry which is preliminary data.</text>
</comment>
<comment type="cofactor">
    <cofactor evidence="1 16">
        <name>pyridoxal 5'-phosphate</name>
        <dbReference type="ChEBI" id="CHEBI:597326"/>
    </cofactor>
</comment>
<gene>
    <name evidence="18" type="primary">ilvE</name>
    <name evidence="18" type="ORF">Kpho01_30430</name>
</gene>
<evidence type="ECO:0000256" key="8">
    <source>
        <dbReference type="ARBA" id="ARBA00022679"/>
    </source>
</evidence>
<evidence type="ECO:0000256" key="11">
    <source>
        <dbReference type="ARBA" id="ARBA00048212"/>
    </source>
</evidence>
<feature type="modified residue" description="N6-(pyridoxal phosphate)lysine" evidence="14">
    <location>
        <position position="200"/>
    </location>
</feature>
<comment type="pathway">
    <text evidence="2">Amino-acid biosynthesis; L-isoleucine biosynthesis; L-isoleucine from 2-oxobutanoate: step 4/4.</text>
</comment>
<evidence type="ECO:0000256" key="6">
    <source>
        <dbReference type="ARBA" id="ARBA00022576"/>
    </source>
</evidence>
<evidence type="ECO:0000256" key="5">
    <source>
        <dbReference type="ARBA" id="ARBA00009320"/>
    </source>
</evidence>
<evidence type="ECO:0000313" key="19">
    <source>
        <dbReference type="Proteomes" id="UP001165143"/>
    </source>
</evidence>
<sequence>MTITFSVQPADRLPAPEREQLLAAPAFGEVFSDHMISIKWDRQNGWHEAQLAPYGPLLLDPATQVFHYGQEIFEGLKAYRRADGSVVTFRPFANAARFNRSCERMAMPPLPEETFVEALELLVSTDRAWVPEQPGHSLYLRPFMIATQRSLGFYGPSDAYRFMVIACPAGAYFKAGAKPLTVWLSEDYTRAAPGGTGAAKCGGNYAGTLVAQAQAQQQGCDQVVWLDAAERRWVDELGTSNLFFVYGSRLVTPELSGTLLPGVTRDSVLALAAELGYTAEEGRISAADWRADAESGRLTEVFSCGTSSMITSVGRVRSKDGDWTVGGDRPGPVTSRLREELSGIQSGERPDPFGWVHKIA</sequence>
<evidence type="ECO:0000256" key="1">
    <source>
        <dbReference type="ARBA" id="ARBA00001933"/>
    </source>
</evidence>
<comment type="catalytic activity">
    <reaction evidence="11 17">
        <text>L-valine + 2-oxoglutarate = 3-methyl-2-oxobutanoate + L-glutamate</text>
        <dbReference type="Rhea" id="RHEA:24813"/>
        <dbReference type="ChEBI" id="CHEBI:11851"/>
        <dbReference type="ChEBI" id="CHEBI:16810"/>
        <dbReference type="ChEBI" id="CHEBI:29985"/>
        <dbReference type="ChEBI" id="CHEBI:57762"/>
        <dbReference type="EC" id="2.6.1.42"/>
    </reaction>
</comment>
<dbReference type="GO" id="GO:0008652">
    <property type="term" value="P:amino acid biosynthetic process"/>
    <property type="evidence" value="ECO:0007669"/>
    <property type="project" value="UniProtKB-KW"/>
</dbReference>
<dbReference type="AlphaFoldDB" id="A0A9W6UPD2"/>
<dbReference type="GO" id="GO:0004084">
    <property type="term" value="F:branched-chain-amino-acid transaminase activity"/>
    <property type="evidence" value="ECO:0007669"/>
    <property type="project" value="UniProtKB-EC"/>
</dbReference>
<comment type="pathway">
    <text evidence="3">Amino-acid biosynthesis; L-valine biosynthesis; L-valine from pyruvate: step 4/4.</text>
</comment>
<dbReference type="InterPro" id="IPR033939">
    <property type="entry name" value="BCAT_family"/>
</dbReference>
<dbReference type="NCBIfam" id="TIGR01123">
    <property type="entry name" value="ilvE_II"/>
    <property type="match status" value="1"/>
</dbReference>
<evidence type="ECO:0000256" key="9">
    <source>
        <dbReference type="ARBA" id="ARBA00022898"/>
    </source>
</evidence>
<reference evidence="18" key="1">
    <citation type="submission" date="2023-02" db="EMBL/GenBank/DDBJ databases">
        <title>Kitasatospora phosalacinea NBRC 14362.</title>
        <authorList>
            <person name="Ichikawa N."/>
            <person name="Sato H."/>
            <person name="Tonouchi N."/>
        </authorList>
    </citation>
    <scope>NUCLEOTIDE SEQUENCE</scope>
    <source>
        <strain evidence="18">NBRC 14362</strain>
    </source>
</reference>
<name>A0A9W6UPD2_9ACTN</name>
<dbReference type="OrthoDB" id="9804984at2"/>
<evidence type="ECO:0000256" key="3">
    <source>
        <dbReference type="ARBA" id="ARBA00004931"/>
    </source>
</evidence>
<dbReference type="Pfam" id="PF01063">
    <property type="entry name" value="Aminotran_4"/>
    <property type="match status" value="1"/>
</dbReference>
<dbReference type="InterPro" id="IPR043131">
    <property type="entry name" value="BCAT-like_N"/>
</dbReference>
<comment type="catalytic activity">
    <reaction evidence="13 17">
        <text>L-leucine + 2-oxoglutarate = 4-methyl-2-oxopentanoate + L-glutamate</text>
        <dbReference type="Rhea" id="RHEA:18321"/>
        <dbReference type="ChEBI" id="CHEBI:16810"/>
        <dbReference type="ChEBI" id="CHEBI:17865"/>
        <dbReference type="ChEBI" id="CHEBI:29985"/>
        <dbReference type="ChEBI" id="CHEBI:57427"/>
        <dbReference type="EC" id="2.6.1.42"/>
    </reaction>
</comment>
<dbReference type="Gene3D" id="3.20.10.10">
    <property type="entry name" value="D-amino Acid Aminotransferase, subunit A, domain 2"/>
    <property type="match status" value="1"/>
</dbReference>
<dbReference type="RefSeq" id="WP_033253384.1">
    <property type="nucleotide sequence ID" value="NZ_BSRX01000016.1"/>
</dbReference>
<dbReference type="PANTHER" id="PTHR11825">
    <property type="entry name" value="SUBGROUP IIII AMINOTRANSFERASE"/>
    <property type="match status" value="1"/>
</dbReference>
<evidence type="ECO:0000256" key="16">
    <source>
        <dbReference type="RuleBase" id="RU004516"/>
    </source>
</evidence>
<dbReference type="InterPro" id="IPR005786">
    <property type="entry name" value="B_amino_transII"/>
</dbReference>
<dbReference type="PIRSF" id="PIRSF006468">
    <property type="entry name" value="BCAT1"/>
    <property type="match status" value="1"/>
</dbReference>
<dbReference type="InterPro" id="IPR036038">
    <property type="entry name" value="Aminotransferase-like"/>
</dbReference>
<dbReference type="InterPro" id="IPR018300">
    <property type="entry name" value="Aminotrans_IV_CS"/>
</dbReference>
<dbReference type="CDD" id="cd01557">
    <property type="entry name" value="BCAT_beta_family"/>
    <property type="match status" value="1"/>
</dbReference>
<evidence type="ECO:0000256" key="2">
    <source>
        <dbReference type="ARBA" id="ARBA00004824"/>
    </source>
</evidence>
<keyword evidence="6 17" id="KW-0032">Aminotransferase</keyword>
<dbReference type="EMBL" id="BSRX01000016">
    <property type="protein sequence ID" value="GLW55032.1"/>
    <property type="molecule type" value="Genomic_DNA"/>
</dbReference>
<dbReference type="SUPFAM" id="SSF56752">
    <property type="entry name" value="D-aminoacid aminotransferase-like PLP-dependent enzymes"/>
    <property type="match status" value="1"/>
</dbReference>
<dbReference type="PANTHER" id="PTHR11825:SF44">
    <property type="entry name" value="BRANCHED-CHAIN-AMINO-ACID AMINOTRANSFERASE"/>
    <property type="match status" value="1"/>
</dbReference>
<proteinExistence type="inferred from homology"/>
<keyword evidence="9 16" id="KW-0663">Pyridoxal phosphate</keyword>
<comment type="catalytic activity">
    <reaction evidence="12 17">
        <text>L-isoleucine + 2-oxoglutarate = (S)-3-methyl-2-oxopentanoate + L-glutamate</text>
        <dbReference type="Rhea" id="RHEA:24801"/>
        <dbReference type="ChEBI" id="CHEBI:16810"/>
        <dbReference type="ChEBI" id="CHEBI:29985"/>
        <dbReference type="ChEBI" id="CHEBI:35146"/>
        <dbReference type="ChEBI" id="CHEBI:58045"/>
        <dbReference type="EC" id="2.6.1.42"/>
    </reaction>
</comment>
<dbReference type="EC" id="2.6.1.42" evidence="17"/>
<keyword evidence="7 17" id="KW-0028">Amino-acid biosynthesis</keyword>
<dbReference type="InterPro" id="IPR001544">
    <property type="entry name" value="Aminotrans_IV"/>
</dbReference>
<evidence type="ECO:0000256" key="14">
    <source>
        <dbReference type="PIRSR" id="PIRSR006468-1"/>
    </source>
</evidence>
<dbReference type="PROSITE" id="PS00770">
    <property type="entry name" value="AA_TRANSFER_CLASS_4"/>
    <property type="match status" value="1"/>
</dbReference>
<protein>
    <recommendedName>
        <fullName evidence="17">Branched-chain-amino-acid aminotransferase</fullName>
        <ecNumber evidence="17">2.6.1.42</ecNumber>
    </recommendedName>
</protein>
<evidence type="ECO:0000256" key="15">
    <source>
        <dbReference type="RuleBase" id="RU004106"/>
    </source>
</evidence>
<dbReference type="NCBIfam" id="NF009897">
    <property type="entry name" value="PRK13357.1"/>
    <property type="match status" value="1"/>
</dbReference>
<evidence type="ECO:0000256" key="17">
    <source>
        <dbReference type="RuleBase" id="RU004517"/>
    </source>
</evidence>
<dbReference type="InterPro" id="IPR043132">
    <property type="entry name" value="BCAT-like_C"/>
</dbReference>
<accession>A0A9W6UPD2</accession>
<comment type="similarity">
    <text evidence="5 15">Belongs to the class-IV pyridoxal-phosphate-dependent aminotransferase family.</text>
</comment>
<organism evidence="18 19">
    <name type="scientific">Kitasatospora phosalacinea</name>
    <dbReference type="NCBI Taxonomy" id="2065"/>
    <lineage>
        <taxon>Bacteria</taxon>
        <taxon>Bacillati</taxon>
        <taxon>Actinomycetota</taxon>
        <taxon>Actinomycetes</taxon>
        <taxon>Kitasatosporales</taxon>
        <taxon>Streptomycetaceae</taxon>
        <taxon>Kitasatospora</taxon>
    </lineage>
</organism>
<evidence type="ECO:0000256" key="7">
    <source>
        <dbReference type="ARBA" id="ARBA00022605"/>
    </source>
</evidence>